<sequence>MQTALSWHMGFILSVCNEKADRSNICRPFSNHYHKRTMLL</sequence>
<proteinExistence type="predicted"/>
<evidence type="ECO:0000313" key="1">
    <source>
        <dbReference type="EMBL" id="DAE09579.1"/>
    </source>
</evidence>
<reference evidence="1" key="1">
    <citation type="journal article" date="2021" name="Proc. Natl. Acad. Sci. U.S.A.">
        <title>A Catalog of Tens of Thousands of Viruses from Human Metagenomes Reveals Hidden Associations with Chronic Diseases.</title>
        <authorList>
            <person name="Tisza M.J."/>
            <person name="Buck C.B."/>
        </authorList>
    </citation>
    <scope>NUCLEOTIDE SEQUENCE</scope>
    <source>
        <strain evidence="1">Ct96x5</strain>
    </source>
</reference>
<protein>
    <submittedName>
        <fullName evidence="1">Uncharacterized protein</fullName>
    </submittedName>
</protein>
<name>A0A8S5PSU1_9CAUD</name>
<accession>A0A8S5PSU1</accession>
<organism evidence="1">
    <name type="scientific">Siphoviridae sp. ct96x5</name>
    <dbReference type="NCBI Taxonomy" id="2825367"/>
    <lineage>
        <taxon>Viruses</taxon>
        <taxon>Duplodnaviria</taxon>
        <taxon>Heunggongvirae</taxon>
        <taxon>Uroviricota</taxon>
        <taxon>Caudoviricetes</taxon>
    </lineage>
</organism>
<dbReference type="EMBL" id="BK015488">
    <property type="protein sequence ID" value="DAE09579.1"/>
    <property type="molecule type" value="Genomic_DNA"/>
</dbReference>